<dbReference type="Gene3D" id="3.40.50.2060">
    <property type="match status" value="1"/>
</dbReference>
<organism evidence="3 4">
    <name type="scientific">Nakaseomyces bracarensis</name>
    <dbReference type="NCBI Taxonomy" id="273131"/>
    <lineage>
        <taxon>Eukaryota</taxon>
        <taxon>Fungi</taxon>
        <taxon>Dikarya</taxon>
        <taxon>Ascomycota</taxon>
        <taxon>Saccharomycotina</taxon>
        <taxon>Saccharomycetes</taxon>
        <taxon>Saccharomycetales</taxon>
        <taxon>Saccharomycetaceae</taxon>
        <taxon>Nakaseomyces</taxon>
    </lineage>
</organism>
<dbReference type="EMBL" id="JBEVYD010000006">
    <property type="protein sequence ID" value="KAL3231617.1"/>
    <property type="molecule type" value="Genomic_DNA"/>
</dbReference>
<gene>
    <name evidence="3" type="ORF">RNJ44_00152</name>
</gene>
<dbReference type="PIRSF" id="PIRSF005715">
    <property type="entry name" value="VPS45_Sec1"/>
    <property type="match status" value="1"/>
</dbReference>
<dbReference type="SUPFAM" id="SSF56815">
    <property type="entry name" value="Sec1/munc18-like (SM) proteins"/>
    <property type="match status" value="1"/>
</dbReference>
<proteinExistence type="inferred from homology"/>
<evidence type="ECO:0000313" key="4">
    <source>
        <dbReference type="Proteomes" id="UP001623330"/>
    </source>
</evidence>
<protein>
    <submittedName>
        <fullName evidence="3">Protein transport protein SEC1</fullName>
    </submittedName>
</protein>
<evidence type="ECO:0000256" key="2">
    <source>
        <dbReference type="SAM" id="MobiDB-lite"/>
    </source>
</evidence>
<keyword evidence="4" id="KW-1185">Reference proteome</keyword>
<evidence type="ECO:0000256" key="1">
    <source>
        <dbReference type="ARBA" id="ARBA00009884"/>
    </source>
</evidence>
<dbReference type="Gene3D" id="3.90.830.10">
    <property type="entry name" value="Syntaxin Binding Protein 1, Chain A, domain 2"/>
    <property type="match status" value="1"/>
</dbReference>
<feature type="compositionally biased region" description="Basic residues" evidence="2">
    <location>
        <begin position="683"/>
        <end position="697"/>
    </location>
</feature>
<dbReference type="InterPro" id="IPR027482">
    <property type="entry name" value="Sec1-like_dom2"/>
</dbReference>
<feature type="region of interest" description="Disordered" evidence="2">
    <location>
        <begin position="654"/>
        <end position="697"/>
    </location>
</feature>
<dbReference type="InterPro" id="IPR043154">
    <property type="entry name" value="Sec-1-like_dom1"/>
</dbReference>
<dbReference type="InterPro" id="IPR001619">
    <property type="entry name" value="Sec1-like"/>
</dbReference>
<comment type="similarity">
    <text evidence="1">Belongs to the STXBP/unc-18/SEC1 family.</text>
</comment>
<dbReference type="InterPro" id="IPR036045">
    <property type="entry name" value="Sec1-like_sf"/>
</dbReference>
<dbReference type="Proteomes" id="UP001623330">
    <property type="component" value="Unassembled WGS sequence"/>
</dbReference>
<dbReference type="InterPro" id="IPR043127">
    <property type="entry name" value="Sec-1-like_dom3a"/>
</dbReference>
<name>A0ABR4NT62_9SACH</name>
<accession>A0ABR4NT62</accession>
<evidence type="ECO:0000313" key="3">
    <source>
        <dbReference type="EMBL" id="KAL3231617.1"/>
    </source>
</evidence>
<sequence>MSNLINLQKEYVLGLLDGLETDHGLKFLVIDKEMKRIFDLLNLDERELLKHVTSVDFIDSRTRKGQPSVEVVYMLKASAFNINCMDADFQNRPPKYRKAHVLFLVGIGGTFSEHYRSRRYLPQYTASVRMLDMNFWVKEPQYFQAYDLEEPLQLFFNPNCRALIDDTVERTVRALLTMCVMTGEYPIVRYYKTGLCKRIATDLQELLDDHARTHDDFLTSNPRPRSVMVIADRTLDLFAPFLHEFTYQAMAYDLSDKISTSDDIYTYEVENEAGEKQTKKTPLLDIYDEDWAITKHQHITEVLKYVDGKINELIAQNPKLVDRSKAKNAADLGLILAHLSGFDEERRRYAAHKELATELLEINAERKLAEWAYIEQNIAGFGLDVNGDKCKHLTDDLIEILARKEPDVLDKVRCIIIYAIFRGGLIELDFIKLLTFIGVNEEHEFFHNFMILFKNINILGIELIKEEPKTKPFKKTWFNDTIVNDPNVFETSRYIPAVGNILSKIITNPLLLDEEAFPYVKDKPIELLDDDAMYEANHLATQNSASLRKPRHRANWTKRSEPVDRAPRQRFFFYMAGGISYNEIKAGYDQSLLKNKDVFIGSDGIFTPRSFMRSLEKLDIPRDQLNLKEDQHINDKPPDYLFNDIAPVAERVSHVHTQQVRPDPTKQQLSPKKEPTPPTPEKKRSKFKLFSRKHKDK</sequence>
<dbReference type="Pfam" id="PF00995">
    <property type="entry name" value="Sec1"/>
    <property type="match status" value="1"/>
</dbReference>
<dbReference type="Gene3D" id="1.25.40.60">
    <property type="match status" value="1"/>
</dbReference>
<feature type="compositionally biased region" description="Polar residues" evidence="2">
    <location>
        <begin position="655"/>
        <end position="670"/>
    </location>
</feature>
<dbReference type="Gene3D" id="3.40.50.1910">
    <property type="match status" value="1"/>
</dbReference>
<dbReference type="PANTHER" id="PTHR11679">
    <property type="entry name" value="VESICLE PROTEIN SORTING-ASSOCIATED"/>
    <property type="match status" value="1"/>
</dbReference>
<reference evidence="3 4" key="1">
    <citation type="submission" date="2024-05" db="EMBL/GenBank/DDBJ databases">
        <title>Long read based assembly of the Candida bracarensis genome reveals expanded adhesin content.</title>
        <authorList>
            <person name="Marcet-Houben M."/>
            <person name="Ksiezopolska E."/>
            <person name="Gabaldon T."/>
        </authorList>
    </citation>
    <scope>NUCLEOTIDE SEQUENCE [LARGE SCALE GENOMIC DNA]</scope>
    <source>
        <strain evidence="3 4">CBM6</strain>
    </source>
</reference>
<comment type="caution">
    <text evidence="3">The sequence shown here is derived from an EMBL/GenBank/DDBJ whole genome shotgun (WGS) entry which is preliminary data.</text>
</comment>